<dbReference type="Proteomes" id="UP000826661">
    <property type="component" value="Chromosome III"/>
</dbReference>
<dbReference type="EMBL" id="CP075866">
    <property type="protein sequence ID" value="QYS98125.1"/>
    <property type="molecule type" value="Genomic_DNA"/>
</dbReference>
<accession>A0A8G0LEG9</accession>
<evidence type="ECO:0000313" key="2">
    <source>
        <dbReference type="EMBL" id="QYS98125.1"/>
    </source>
</evidence>
<evidence type="ECO:0000313" key="3">
    <source>
        <dbReference type="Proteomes" id="UP000826661"/>
    </source>
</evidence>
<evidence type="ECO:0000256" key="1">
    <source>
        <dbReference type="SAM" id="MobiDB-lite"/>
    </source>
</evidence>
<dbReference type="AlphaFoldDB" id="A0A8G0LEG9"/>
<proteinExistence type="predicted"/>
<organism evidence="2 3">
    <name type="scientific">Trichoderma simmonsii</name>
    <dbReference type="NCBI Taxonomy" id="1491479"/>
    <lineage>
        <taxon>Eukaryota</taxon>
        <taxon>Fungi</taxon>
        <taxon>Dikarya</taxon>
        <taxon>Ascomycota</taxon>
        <taxon>Pezizomycotina</taxon>
        <taxon>Sordariomycetes</taxon>
        <taxon>Hypocreomycetidae</taxon>
        <taxon>Hypocreales</taxon>
        <taxon>Hypocreaceae</taxon>
        <taxon>Trichoderma</taxon>
    </lineage>
</organism>
<reference evidence="2 3" key="1">
    <citation type="journal article" date="2021" name="BMC Genomics">
        <title>Telomere-to-telomere genome assembly of asparaginase-producing Trichoderma simmonsii.</title>
        <authorList>
            <person name="Chung D."/>
            <person name="Kwon Y.M."/>
            <person name="Yang Y."/>
        </authorList>
    </citation>
    <scope>NUCLEOTIDE SEQUENCE [LARGE SCALE GENOMIC DNA]</scope>
    <source>
        <strain evidence="2 3">GH-Sj1</strain>
    </source>
</reference>
<name>A0A8G0LEG9_9HYPO</name>
<feature type="region of interest" description="Disordered" evidence="1">
    <location>
        <begin position="101"/>
        <end position="123"/>
    </location>
</feature>
<gene>
    <name evidence="2" type="ORF">H0G86_005320</name>
</gene>
<sequence length="123" mass="13669">MYEYSVLLRTENNVGPSGRCDGEGEGEWIACPGQGALEMQKRNCVPGRRAAALVCWEDSRITTMLHKRGKILGQVYSYGSPGYGYGLLLVRGTGRWAVDRGESFRSRENEDEGKSIDGHVRLE</sequence>
<keyword evidence="3" id="KW-1185">Reference proteome</keyword>
<protein>
    <submittedName>
        <fullName evidence="2">Uncharacterized protein</fullName>
    </submittedName>
</protein>